<comment type="caution">
    <text evidence="4">The sequence shown here is derived from an EMBL/GenBank/DDBJ whole genome shotgun (WGS) entry which is preliminary data.</text>
</comment>
<organism evidence="4 5">
    <name type="scientific">Enterococcus casseliflavus</name>
    <name type="common">Enterococcus flavescens</name>
    <dbReference type="NCBI Taxonomy" id="37734"/>
    <lineage>
        <taxon>Bacteria</taxon>
        <taxon>Bacillati</taxon>
        <taxon>Bacillota</taxon>
        <taxon>Bacilli</taxon>
        <taxon>Lactobacillales</taxon>
        <taxon>Enterococcaceae</taxon>
        <taxon>Enterococcus</taxon>
    </lineage>
</organism>
<dbReference type="PROSITE" id="PS01124">
    <property type="entry name" value="HTH_ARAC_FAMILY_2"/>
    <property type="match status" value="1"/>
</dbReference>
<dbReference type="OrthoDB" id="62429at2"/>
<dbReference type="SMART" id="SM00342">
    <property type="entry name" value="HTH_ARAC"/>
    <property type="match status" value="1"/>
</dbReference>
<dbReference type="Gene3D" id="2.60.120.280">
    <property type="entry name" value="Regulatory protein AraC"/>
    <property type="match status" value="1"/>
</dbReference>
<evidence type="ECO:0000313" key="5">
    <source>
        <dbReference type="Proteomes" id="UP000286288"/>
    </source>
</evidence>
<accession>A0A1G8YHL9</accession>
<dbReference type="PANTHER" id="PTHR43280">
    <property type="entry name" value="ARAC-FAMILY TRANSCRIPTIONAL REGULATOR"/>
    <property type="match status" value="1"/>
</dbReference>
<protein>
    <submittedName>
        <fullName evidence="4">AraC family transcriptional regulator</fullName>
    </submittedName>
</protein>
<dbReference type="InterPro" id="IPR003313">
    <property type="entry name" value="AraC-bd"/>
</dbReference>
<dbReference type="InterPro" id="IPR009057">
    <property type="entry name" value="Homeodomain-like_sf"/>
</dbReference>
<keyword evidence="2" id="KW-0238">DNA-binding</keyword>
<dbReference type="RefSeq" id="WP_074535263.1">
    <property type="nucleotide sequence ID" value="NZ_CP068126.1"/>
</dbReference>
<sequence length="285" mass="33737">MSYWQNDHRNWSPDSLYLIETPSQMCKELLFYVQETGHFKASKPYFTERENYPSYLLKFTHSGQGTLFYEGSTYTLEKNSFFLIDCKRYQHYFTSSNEPWEMDWIHFYGLGTETFYNYFLRSGSNKCQSANSKIPAIIQKIQNQLLQKSGKSEFKVSLLIHELLNEVILNKYHSNDFEDDIPYHIKEIRAYLEANLTRTVTLDELATAFNRDKFHLSKEFTKFQGVPPIEYHLLAKISYAKELLRFTSLSMKEISEVIGIKNSSYFSRLFKKRTGMTPLNYRKSD</sequence>
<dbReference type="SUPFAM" id="SSF51215">
    <property type="entry name" value="Regulatory protein AraC"/>
    <property type="match status" value="1"/>
</dbReference>
<reference evidence="4 5" key="1">
    <citation type="submission" date="2018-08" db="EMBL/GenBank/DDBJ databases">
        <title>A genome reference for cultivated species of the human gut microbiota.</title>
        <authorList>
            <person name="Zou Y."/>
            <person name="Xue W."/>
            <person name="Luo G."/>
        </authorList>
    </citation>
    <scope>NUCLEOTIDE SEQUENCE [LARGE SCALE GENOMIC DNA]</scope>
    <source>
        <strain evidence="4 5">AF48-16</strain>
    </source>
</reference>
<dbReference type="Pfam" id="PF02311">
    <property type="entry name" value="AraC_binding"/>
    <property type="match status" value="1"/>
</dbReference>
<evidence type="ECO:0000313" key="4">
    <source>
        <dbReference type="EMBL" id="RHK08354.1"/>
    </source>
</evidence>
<dbReference type="PRINTS" id="PR00032">
    <property type="entry name" value="HTHARAC"/>
</dbReference>
<keyword evidence="1" id="KW-0805">Transcription regulation</keyword>
<dbReference type="SUPFAM" id="SSF46689">
    <property type="entry name" value="Homeodomain-like"/>
    <property type="match status" value="2"/>
</dbReference>
<dbReference type="GO" id="GO:0043565">
    <property type="term" value="F:sequence-specific DNA binding"/>
    <property type="evidence" value="ECO:0007669"/>
    <property type="project" value="InterPro"/>
</dbReference>
<evidence type="ECO:0000256" key="2">
    <source>
        <dbReference type="ARBA" id="ARBA00023125"/>
    </source>
</evidence>
<dbReference type="InterPro" id="IPR037923">
    <property type="entry name" value="HTH-like"/>
</dbReference>
<dbReference type="AlphaFoldDB" id="A0A1G8YHL9"/>
<proteinExistence type="predicted"/>
<dbReference type="GO" id="GO:0003700">
    <property type="term" value="F:DNA-binding transcription factor activity"/>
    <property type="evidence" value="ECO:0007669"/>
    <property type="project" value="InterPro"/>
</dbReference>
<dbReference type="Pfam" id="PF12833">
    <property type="entry name" value="HTH_18"/>
    <property type="match status" value="1"/>
</dbReference>
<dbReference type="InterPro" id="IPR018062">
    <property type="entry name" value="HTH_AraC-typ_CS"/>
</dbReference>
<dbReference type="PROSITE" id="PS00041">
    <property type="entry name" value="HTH_ARAC_FAMILY_1"/>
    <property type="match status" value="1"/>
</dbReference>
<dbReference type="InterPro" id="IPR018060">
    <property type="entry name" value="HTH_AraC"/>
</dbReference>
<evidence type="ECO:0000256" key="1">
    <source>
        <dbReference type="ARBA" id="ARBA00023015"/>
    </source>
</evidence>
<name>A0A1G8YHL9_ENTCA</name>
<dbReference type="InterPro" id="IPR020449">
    <property type="entry name" value="Tscrpt_reg_AraC-type_HTH"/>
</dbReference>
<evidence type="ECO:0000256" key="3">
    <source>
        <dbReference type="ARBA" id="ARBA00023163"/>
    </source>
</evidence>
<keyword evidence="3" id="KW-0804">Transcription</keyword>
<gene>
    <name evidence="4" type="ORF">DW084_01470</name>
</gene>
<dbReference type="PANTHER" id="PTHR43280:SF2">
    <property type="entry name" value="HTH-TYPE TRANSCRIPTIONAL REGULATOR EXSA"/>
    <property type="match status" value="1"/>
</dbReference>
<dbReference type="Gene3D" id="1.10.10.60">
    <property type="entry name" value="Homeodomain-like"/>
    <property type="match status" value="2"/>
</dbReference>
<dbReference type="Proteomes" id="UP000286288">
    <property type="component" value="Unassembled WGS sequence"/>
</dbReference>
<dbReference type="EMBL" id="QRMZ01000001">
    <property type="protein sequence ID" value="RHK08354.1"/>
    <property type="molecule type" value="Genomic_DNA"/>
</dbReference>